<evidence type="ECO:0000256" key="9">
    <source>
        <dbReference type="PIRSR" id="PIRSR005096-2"/>
    </source>
</evidence>
<dbReference type="Gene3D" id="2.70.98.10">
    <property type="match status" value="1"/>
</dbReference>
<dbReference type="PANTHER" id="PTHR10091">
    <property type="entry name" value="ALDOSE-1-EPIMERASE"/>
    <property type="match status" value="1"/>
</dbReference>
<dbReference type="GO" id="GO:0033499">
    <property type="term" value="P:galactose catabolic process via UDP-galactose, Leloir pathway"/>
    <property type="evidence" value="ECO:0007669"/>
    <property type="project" value="TreeGrafter"/>
</dbReference>
<dbReference type="OrthoDB" id="9779408at2"/>
<dbReference type="InterPro" id="IPR018052">
    <property type="entry name" value="Ald1_epimerase_CS"/>
</dbReference>
<evidence type="ECO:0000256" key="8">
    <source>
        <dbReference type="PIRNR" id="PIRNR005096"/>
    </source>
</evidence>
<evidence type="ECO:0000256" key="1">
    <source>
        <dbReference type="ARBA" id="ARBA00001614"/>
    </source>
</evidence>
<dbReference type="EC" id="5.1.3.3" evidence="4 8"/>
<dbReference type="CDD" id="cd09019">
    <property type="entry name" value="galactose_mutarotase_like"/>
    <property type="match status" value="1"/>
</dbReference>
<dbReference type="PANTHER" id="PTHR10091:SF0">
    <property type="entry name" value="GALACTOSE MUTAROTASE"/>
    <property type="match status" value="1"/>
</dbReference>
<dbReference type="InterPro" id="IPR047215">
    <property type="entry name" value="Galactose_mutarotase-like"/>
</dbReference>
<evidence type="ECO:0000256" key="4">
    <source>
        <dbReference type="ARBA" id="ARBA00013185"/>
    </source>
</evidence>
<evidence type="ECO:0000256" key="7">
    <source>
        <dbReference type="ARBA" id="ARBA00023277"/>
    </source>
</evidence>
<comment type="similarity">
    <text evidence="3 8">Belongs to the aldose epimerase family.</text>
</comment>
<dbReference type="PROSITE" id="PS00545">
    <property type="entry name" value="ALDOSE_1_EPIMERASE"/>
    <property type="match status" value="1"/>
</dbReference>
<reference evidence="11 12" key="1">
    <citation type="submission" date="2018-06" db="EMBL/GenBank/DDBJ databases">
        <authorList>
            <consortium name="Pathogen Informatics"/>
            <person name="Doyle S."/>
        </authorList>
    </citation>
    <scope>NUCLEOTIDE SEQUENCE [LARGE SCALE GENOMIC DNA]</scope>
    <source>
        <strain evidence="11 12">NCTC12026</strain>
    </source>
</reference>
<dbReference type="InterPro" id="IPR014718">
    <property type="entry name" value="GH-type_carb-bd"/>
</dbReference>
<comment type="catalytic activity">
    <reaction evidence="1 8">
        <text>alpha-D-glucose = beta-D-glucose</text>
        <dbReference type="Rhea" id="RHEA:10264"/>
        <dbReference type="ChEBI" id="CHEBI:15903"/>
        <dbReference type="ChEBI" id="CHEBI:17925"/>
        <dbReference type="EC" id="5.1.3.3"/>
    </reaction>
</comment>
<dbReference type="GO" id="GO:0006006">
    <property type="term" value="P:glucose metabolic process"/>
    <property type="evidence" value="ECO:0007669"/>
    <property type="project" value="TreeGrafter"/>
</dbReference>
<dbReference type="InterPro" id="IPR011013">
    <property type="entry name" value="Gal_mutarotase_sf_dom"/>
</dbReference>
<dbReference type="GO" id="GO:0005737">
    <property type="term" value="C:cytoplasm"/>
    <property type="evidence" value="ECO:0007669"/>
    <property type="project" value="TreeGrafter"/>
</dbReference>
<dbReference type="Pfam" id="PF01263">
    <property type="entry name" value="Aldose_epim"/>
    <property type="match status" value="1"/>
</dbReference>
<dbReference type="GO" id="GO:0030246">
    <property type="term" value="F:carbohydrate binding"/>
    <property type="evidence" value="ECO:0007669"/>
    <property type="project" value="InterPro"/>
</dbReference>
<accession>A0A379G5Y2</accession>
<keyword evidence="7 8" id="KW-0119">Carbohydrate metabolism</keyword>
<comment type="pathway">
    <text evidence="2 8">Carbohydrate metabolism; hexose metabolism.</text>
</comment>
<sequence>MQFTKQQRHTLRTPKVVALTNKDGMKIILSSLGASWVSCILPLDTGKRDVILGAPNMATQMEQRVYFGATIGRVANGFRNPTFNFECETYPAANSQEIHSLSTSTDSFSYRVWAISQPDQQQVVFTLVSPDGDQGFPGELKIEVHYQLTDDNQVIISYRYQSTHDCPVNLTNHTYFNLAGESSTRTALEHDLQILGSHFLPLDENGLPTGELRDVTDTHFDFRQGKRIGRDFLLDEDQTVMGGYDHTIVLDNTMDEPKIAASLGAPDGDVRVNIISTLPAVHLYSGNKLISVLGKNKTHTPYSGVVLTTQYPFDNMEQTNSGIAHANQIYTNQTRYQFIF</sequence>
<dbReference type="UniPathway" id="UPA00242"/>
<evidence type="ECO:0000256" key="6">
    <source>
        <dbReference type="ARBA" id="ARBA00023235"/>
    </source>
</evidence>
<dbReference type="GO" id="GO:0004034">
    <property type="term" value="F:aldose 1-epimerase activity"/>
    <property type="evidence" value="ECO:0007669"/>
    <property type="project" value="UniProtKB-EC"/>
</dbReference>
<organism evidence="11 12">
    <name type="scientific">Providencia rustigianii</name>
    <dbReference type="NCBI Taxonomy" id="158850"/>
    <lineage>
        <taxon>Bacteria</taxon>
        <taxon>Pseudomonadati</taxon>
        <taxon>Pseudomonadota</taxon>
        <taxon>Gammaproteobacteria</taxon>
        <taxon>Enterobacterales</taxon>
        <taxon>Morganellaceae</taxon>
        <taxon>Providencia</taxon>
    </lineage>
</organism>
<keyword evidence="6 8" id="KW-0413">Isomerase</keyword>
<dbReference type="SUPFAM" id="SSF74650">
    <property type="entry name" value="Galactose mutarotase-like"/>
    <property type="match status" value="1"/>
</dbReference>
<name>A0A379G5Y2_9GAMM</name>
<evidence type="ECO:0000313" key="12">
    <source>
        <dbReference type="Proteomes" id="UP000255129"/>
    </source>
</evidence>
<dbReference type="RefSeq" id="WP_115164576.1">
    <property type="nucleotide sequence ID" value="NZ_JAOXBK010000265.1"/>
</dbReference>
<dbReference type="NCBIfam" id="NF008277">
    <property type="entry name" value="PRK11055.1"/>
    <property type="match status" value="1"/>
</dbReference>
<dbReference type="EMBL" id="UGUA01000002">
    <property type="protein sequence ID" value="SUC36282.1"/>
    <property type="molecule type" value="Genomic_DNA"/>
</dbReference>
<proteinExistence type="inferred from homology"/>
<dbReference type="InterPro" id="IPR008183">
    <property type="entry name" value="Aldose_1/G6P_1-epimerase"/>
</dbReference>
<dbReference type="PIRSF" id="PIRSF005096">
    <property type="entry name" value="GALM"/>
    <property type="match status" value="1"/>
</dbReference>
<feature type="binding site" evidence="10">
    <location>
        <begin position="173"/>
        <end position="175"/>
    </location>
    <ligand>
        <name>beta-D-galactose</name>
        <dbReference type="ChEBI" id="CHEBI:27667"/>
    </ligand>
</feature>
<evidence type="ECO:0000256" key="3">
    <source>
        <dbReference type="ARBA" id="ARBA00006206"/>
    </source>
</evidence>
<evidence type="ECO:0000256" key="5">
    <source>
        <dbReference type="ARBA" id="ARBA00014165"/>
    </source>
</evidence>
<dbReference type="InterPro" id="IPR015443">
    <property type="entry name" value="Aldose_1-epimerase"/>
</dbReference>
<dbReference type="Proteomes" id="UP000255129">
    <property type="component" value="Unassembled WGS sequence"/>
</dbReference>
<evidence type="ECO:0000313" key="11">
    <source>
        <dbReference type="EMBL" id="SUC36282.1"/>
    </source>
</evidence>
<feature type="binding site" evidence="9">
    <location>
        <position position="245"/>
    </location>
    <ligand>
        <name>beta-D-galactose</name>
        <dbReference type="ChEBI" id="CHEBI:27667"/>
    </ligand>
</feature>
<evidence type="ECO:0000256" key="10">
    <source>
        <dbReference type="PIRSR" id="PIRSR005096-3"/>
    </source>
</evidence>
<evidence type="ECO:0000256" key="2">
    <source>
        <dbReference type="ARBA" id="ARBA00005028"/>
    </source>
</evidence>
<dbReference type="AlphaFoldDB" id="A0A379G5Y2"/>
<gene>
    <name evidence="11" type="primary">galM_2</name>
    <name evidence="11" type="ORF">NCTC12026_02703</name>
</gene>
<protein>
    <recommendedName>
        <fullName evidence="5 8">Aldose 1-epimerase</fullName>
        <ecNumber evidence="4 8">5.1.3.3</ecNumber>
    </recommendedName>
</protein>